<feature type="region of interest" description="Disordered" evidence="1">
    <location>
        <begin position="224"/>
        <end position="253"/>
    </location>
</feature>
<evidence type="ECO:0000256" key="1">
    <source>
        <dbReference type="SAM" id="MobiDB-lite"/>
    </source>
</evidence>
<protein>
    <submittedName>
        <fullName evidence="2">Uncharacterized protein</fullName>
    </submittedName>
</protein>
<accession>A0A1F6URG6</accession>
<organism evidence="2 3">
    <name type="scientific">Candidatus Nomurabacteria bacterium RIFCSPHIGHO2_01_FULL_38_19</name>
    <dbReference type="NCBI Taxonomy" id="1801732"/>
    <lineage>
        <taxon>Bacteria</taxon>
        <taxon>Candidatus Nomuraibacteriota</taxon>
    </lineage>
</organism>
<gene>
    <name evidence="2" type="ORF">A2814_01545</name>
</gene>
<reference evidence="2 3" key="1">
    <citation type="journal article" date="2016" name="Nat. Commun.">
        <title>Thousands of microbial genomes shed light on interconnected biogeochemical processes in an aquifer system.</title>
        <authorList>
            <person name="Anantharaman K."/>
            <person name="Brown C.T."/>
            <person name="Hug L.A."/>
            <person name="Sharon I."/>
            <person name="Castelle C.J."/>
            <person name="Probst A.J."/>
            <person name="Thomas B.C."/>
            <person name="Singh A."/>
            <person name="Wilkins M.J."/>
            <person name="Karaoz U."/>
            <person name="Brodie E.L."/>
            <person name="Williams K.H."/>
            <person name="Hubbard S.S."/>
            <person name="Banfield J.F."/>
        </authorList>
    </citation>
    <scope>NUCLEOTIDE SEQUENCE [LARGE SCALE GENOMIC DNA]</scope>
</reference>
<dbReference type="EMBL" id="MFTI01000020">
    <property type="protein sequence ID" value="OGI59970.1"/>
    <property type="molecule type" value="Genomic_DNA"/>
</dbReference>
<evidence type="ECO:0000313" key="2">
    <source>
        <dbReference type="EMBL" id="OGI59970.1"/>
    </source>
</evidence>
<feature type="region of interest" description="Disordered" evidence="1">
    <location>
        <begin position="116"/>
        <end position="137"/>
    </location>
</feature>
<feature type="compositionally biased region" description="Basic and acidic residues" evidence="1">
    <location>
        <begin position="116"/>
        <end position="132"/>
    </location>
</feature>
<proteinExistence type="predicted"/>
<dbReference type="Proteomes" id="UP000177869">
    <property type="component" value="Unassembled WGS sequence"/>
</dbReference>
<dbReference type="STRING" id="1801732.A2814_01545"/>
<comment type="caution">
    <text evidence="2">The sequence shown here is derived from an EMBL/GenBank/DDBJ whole genome shotgun (WGS) entry which is preliminary data.</text>
</comment>
<dbReference type="AlphaFoldDB" id="A0A1F6URG6"/>
<sequence length="253" mass="28622">MADIVDLLQIKIEKAKGELPEETLNAISAVDWKAVILEMRTSKGYNFEQLGDLELETELLLCGLLSPADYLKELEKRMRISKVEANELVNDMNRMVFMKIKEELIKNSERKKIFAQSAHRENSQLNTTKDKISAPTPAITPTWEVGINKKDADVLQSAGIEMVKPSVVNIEENVIADAVPEAREEILKKVERPETIHPMLQQKILGSVQTPTVKTEYTFQNISKNSDGLEKPETQTETKKSGYDVDPYRLPPE</sequence>
<feature type="compositionally biased region" description="Basic and acidic residues" evidence="1">
    <location>
        <begin position="227"/>
        <end position="253"/>
    </location>
</feature>
<name>A0A1F6URG6_9BACT</name>
<evidence type="ECO:0000313" key="3">
    <source>
        <dbReference type="Proteomes" id="UP000177869"/>
    </source>
</evidence>